<organism evidence="3 4">
    <name type="scientific">Candidatus Korarchaeum cryptofilum</name>
    <dbReference type="NCBI Taxonomy" id="498846"/>
    <lineage>
        <taxon>Archaea</taxon>
        <taxon>Thermoproteota</taxon>
        <taxon>Candidatus Korarchaeia</taxon>
        <taxon>Candidatus Korarchaeales</taxon>
        <taxon>Candidatus Korarchaeaceae</taxon>
        <taxon>Candidatus Korarchaeum</taxon>
    </lineage>
</organism>
<evidence type="ECO:0000313" key="4">
    <source>
        <dbReference type="Proteomes" id="UP000278149"/>
    </source>
</evidence>
<evidence type="ECO:0000313" key="3">
    <source>
        <dbReference type="EMBL" id="RSN70540.1"/>
    </source>
</evidence>
<name>A0A3R9PDK9_9CREN</name>
<accession>A0A3R9PDK9</accession>
<comment type="caution">
    <text evidence="3">The sequence shown here is derived from an EMBL/GenBank/DDBJ whole genome shotgun (WGS) entry which is preliminary data.</text>
</comment>
<dbReference type="RefSeq" id="WP_125740456.1">
    <property type="nucleotide sequence ID" value="NZ_RCOR01000006.1"/>
</dbReference>
<feature type="compositionally biased region" description="Acidic residues" evidence="1">
    <location>
        <begin position="152"/>
        <end position="167"/>
    </location>
</feature>
<dbReference type="GO" id="GO:0004540">
    <property type="term" value="F:RNA nuclease activity"/>
    <property type="evidence" value="ECO:0007669"/>
    <property type="project" value="InterPro"/>
</dbReference>
<sequence>MKVLKGVKRKKTKQLAVIVDGPNMLRKELGTDLEEIRKLAEREGRIRLAVVVLDRKAPEKLVEAVTNAGFKPLISTGKVEVDFSIVCMEAINDEKIDMIIMAARSAAYMPLIHKAKESGKEVMIIGAEPGFSVALKKACDQYILLPSSSPEDLAEPEGEDEGRDGED</sequence>
<dbReference type="Pfam" id="PF01936">
    <property type="entry name" value="NYN"/>
    <property type="match status" value="1"/>
</dbReference>
<dbReference type="Gene3D" id="3.40.50.1010">
    <property type="entry name" value="5'-nuclease"/>
    <property type="match status" value="1"/>
</dbReference>
<dbReference type="EMBL" id="RCOR01000006">
    <property type="protein sequence ID" value="RSN70540.1"/>
    <property type="molecule type" value="Genomic_DNA"/>
</dbReference>
<dbReference type="CDD" id="cd18726">
    <property type="entry name" value="PIN_LabA-like"/>
    <property type="match status" value="1"/>
</dbReference>
<dbReference type="Proteomes" id="UP000278149">
    <property type="component" value="Unassembled WGS sequence"/>
</dbReference>
<dbReference type="InterPro" id="IPR021139">
    <property type="entry name" value="NYN"/>
</dbReference>
<evidence type="ECO:0000256" key="1">
    <source>
        <dbReference type="SAM" id="MobiDB-lite"/>
    </source>
</evidence>
<gene>
    <name evidence="3" type="ORF">D9Q81_00595</name>
</gene>
<proteinExistence type="predicted"/>
<protein>
    <submittedName>
        <fullName evidence="3">NYN domain-containing protein</fullName>
    </submittedName>
</protein>
<feature type="region of interest" description="Disordered" evidence="1">
    <location>
        <begin position="146"/>
        <end position="167"/>
    </location>
</feature>
<feature type="domain" description="NYN" evidence="2">
    <location>
        <begin position="15"/>
        <end position="144"/>
    </location>
</feature>
<evidence type="ECO:0000259" key="2">
    <source>
        <dbReference type="Pfam" id="PF01936"/>
    </source>
</evidence>
<dbReference type="AlphaFoldDB" id="A0A3R9PDK9"/>
<reference evidence="3 4" key="1">
    <citation type="submission" date="2018-10" db="EMBL/GenBank/DDBJ databases">
        <title>Co-occurring genomic capacity for anaerobic methane metabolism and dissimilatory sulfite reduction discovered in the Korarchaeota.</title>
        <authorList>
            <person name="Mckay L.J."/>
            <person name="Dlakic M."/>
            <person name="Fields M.W."/>
            <person name="Delmont T.O."/>
            <person name="Eren A.M."/>
            <person name="Jay Z.J."/>
            <person name="Klingelsmith K.B."/>
            <person name="Rusch D.B."/>
            <person name="Inskeep W.P."/>
        </authorList>
    </citation>
    <scope>NUCLEOTIDE SEQUENCE [LARGE SCALE GENOMIC DNA]</scope>
    <source>
        <strain evidence="3 4">WS</strain>
    </source>
</reference>
<dbReference type="PANTHER" id="PTHR35811">
    <property type="entry name" value="SLR1870 PROTEIN"/>
    <property type="match status" value="1"/>
</dbReference>
<dbReference type="PANTHER" id="PTHR35811:SF1">
    <property type="entry name" value="HTH OST-TYPE DOMAIN-CONTAINING PROTEIN"/>
    <property type="match status" value="1"/>
</dbReference>